<reference evidence="6" key="1">
    <citation type="journal article" date="2019" name="Int. J. Syst. Evol. Microbiol.">
        <title>The Global Catalogue of Microorganisms (GCM) 10K type strain sequencing project: providing services to taxonomists for standard genome sequencing and annotation.</title>
        <authorList>
            <consortium name="The Broad Institute Genomics Platform"/>
            <consortium name="The Broad Institute Genome Sequencing Center for Infectious Disease"/>
            <person name="Wu L."/>
            <person name="Ma J."/>
        </authorList>
    </citation>
    <scope>NUCLEOTIDE SEQUENCE [LARGE SCALE GENOMIC DNA]</scope>
    <source>
        <strain evidence="6">JCM 17805</strain>
    </source>
</reference>
<dbReference type="SUPFAM" id="SSF50249">
    <property type="entry name" value="Nucleic acid-binding proteins"/>
    <property type="match status" value="1"/>
</dbReference>
<evidence type="ECO:0000259" key="4">
    <source>
        <dbReference type="PROSITE" id="PS51857"/>
    </source>
</evidence>
<dbReference type="InterPro" id="IPR012156">
    <property type="entry name" value="Cold_shock_CspA"/>
</dbReference>
<proteinExistence type="predicted"/>
<evidence type="ECO:0000256" key="2">
    <source>
        <dbReference type="ARBA" id="ARBA00022490"/>
    </source>
</evidence>
<dbReference type="InterPro" id="IPR002059">
    <property type="entry name" value="CSP_DNA-bd"/>
</dbReference>
<accession>A0ABP8V480</accession>
<dbReference type="InterPro" id="IPR012340">
    <property type="entry name" value="NA-bd_OB-fold"/>
</dbReference>
<dbReference type="EMBL" id="BAABFL010000408">
    <property type="protein sequence ID" value="GAA4650602.1"/>
    <property type="molecule type" value="Genomic_DNA"/>
</dbReference>
<dbReference type="PIRSF" id="PIRSF002599">
    <property type="entry name" value="Cold_shock_A"/>
    <property type="match status" value="1"/>
</dbReference>
<evidence type="ECO:0000313" key="5">
    <source>
        <dbReference type="EMBL" id="GAA4650602.1"/>
    </source>
</evidence>
<dbReference type="RefSeq" id="WP_211829990.1">
    <property type="nucleotide sequence ID" value="NZ_BAABFL010000408.1"/>
</dbReference>
<dbReference type="Gene3D" id="6.20.370.130">
    <property type="match status" value="1"/>
</dbReference>
<dbReference type="PANTHER" id="PTHR11544">
    <property type="entry name" value="COLD SHOCK DOMAIN CONTAINING PROTEINS"/>
    <property type="match status" value="1"/>
</dbReference>
<dbReference type="Proteomes" id="UP001500604">
    <property type="component" value="Unassembled WGS sequence"/>
</dbReference>
<evidence type="ECO:0000313" key="6">
    <source>
        <dbReference type="Proteomes" id="UP001500604"/>
    </source>
</evidence>
<comment type="caution">
    <text evidence="5">The sequence shown here is derived from an EMBL/GenBank/DDBJ whole genome shotgun (WGS) entry which is preliminary data.</text>
</comment>
<dbReference type="PROSITE" id="PS00352">
    <property type="entry name" value="CSD_1"/>
    <property type="match status" value="1"/>
</dbReference>
<dbReference type="Pfam" id="PF00313">
    <property type="entry name" value="CSD"/>
    <property type="match status" value="1"/>
</dbReference>
<organism evidence="5 6">
    <name type="scientific">Kistimonas scapharcae</name>
    <dbReference type="NCBI Taxonomy" id="1036133"/>
    <lineage>
        <taxon>Bacteria</taxon>
        <taxon>Pseudomonadati</taxon>
        <taxon>Pseudomonadota</taxon>
        <taxon>Gammaproteobacteria</taxon>
        <taxon>Oceanospirillales</taxon>
        <taxon>Endozoicomonadaceae</taxon>
        <taxon>Kistimonas</taxon>
    </lineage>
</organism>
<keyword evidence="6" id="KW-1185">Reference proteome</keyword>
<dbReference type="PRINTS" id="PR00050">
    <property type="entry name" value="COLDSHOCK"/>
</dbReference>
<evidence type="ECO:0000256" key="1">
    <source>
        <dbReference type="ARBA" id="ARBA00004496"/>
    </source>
</evidence>
<name>A0ABP8V480_9GAMM</name>
<dbReference type="CDD" id="cd04458">
    <property type="entry name" value="CSP_CDS"/>
    <property type="match status" value="1"/>
</dbReference>
<dbReference type="Gene3D" id="2.40.50.140">
    <property type="entry name" value="Nucleic acid-binding proteins"/>
    <property type="match status" value="1"/>
</dbReference>
<protein>
    <submittedName>
        <fullName evidence="5">Cold-shock protein</fullName>
    </submittedName>
</protein>
<gene>
    <name evidence="5" type="ORF">GCM10023116_28850</name>
</gene>
<comment type="subcellular location">
    <subcellularLocation>
        <location evidence="1 3">Cytoplasm</location>
    </subcellularLocation>
</comment>
<evidence type="ECO:0000256" key="3">
    <source>
        <dbReference type="RuleBase" id="RU000408"/>
    </source>
</evidence>
<dbReference type="InterPro" id="IPR011129">
    <property type="entry name" value="CSD"/>
</dbReference>
<sequence length="71" mass="8008">MSGQLVEGVVKWFSEEKGFGFIEREGEKDVFVHYRAINGTGRRNLYEGQQVSFEITQGQKGPQAENVTILS</sequence>
<keyword evidence="2" id="KW-0963">Cytoplasm</keyword>
<dbReference type="InterPro" id="IPR050181">
    <property type="entry name" value="Cold_shock_domain"/>
</dbReference>
<dbReference type="SMART" id="SM00357">
    <property type="entry name" value="CSP"/>
    <property type="match status" value="1"/>
</dbReference>
<dbReference type="PROSITE" id="PS51857">
    <property type="entry name" value="CSD_2"/>
    <property type="match status" value="1"/>
</dbReference>
<feature type="domain" description="CSD" evidence="4">
    <location>
        <begin position="5"/>
        <end position="69"/>
    </location>
</feature>
<dbReference type="InterPro" id="IPR019844">
    <property type="entry name" value="CSD_CS"/>
</dbReference>